<sequence length="969" mass="106153">MASEPTSISAHGQGVTKLAFAKSGRKIYTAGDDCLVRIWNPDGGVDQEPLTASEAQESVGALDTSRGGWVAGGDDSMVRQYSGESDEMVASVAQTGGMPVRCVAFNPQGDKLVVGSDELTAKIIDMHDTLKISILVGHTRGLRAATWHPSGSYLTTSGQEGKIIVWDCTDGSPKLLHEIDGLILSCSDSSQPEFSYSVAAVWHPTGNYFVVASKAHDIARVSRNDWKRTGSFGSNAHSSDIVALSFSSNGLYLASAGKDGQVIVWDTASEKAVARCVSTSIVDIAWSPISNLLAWTDMEGALVRWTNPVPSNLPSPCSPVGRSNVVSKSKPPKDKAAHKELLALLGDEAEVSDKEEGEDLALTKHADEEEEDWVEDDLGGEYVKEEKEQFHEGGAREMVNVTKAQPPFQPGATPFKNKKRLLAFNQIGVVEVSDQEPHQVVNVDFHNRSLRTGYHFTDTLRFTLAAIGERGVAFAGPAEEHHPATLSYRPYESWAANSDWEINLPPGEEPVAVAAGGLPYSKDFNSDDLGGDGYVALATSEQIIRFFSGGGVQKYIWAAEGDVMSMVAGPEWVFVLYREGGTSLDGCQNLRYSLISCKTFDMVREGRLPLQRGRTVTWIGITDEGAPAMYDSAGYMYILDRFRRPTQGRWVLLMNTNLLARKVGKEESYWPVGLSMKEFLCIILKGRDRYPGFPRPITQQIEVQMPLLSMDVSRVQHEERFLRDKMALTMEQDASHDETGSSTTAKEVALDKILIQQIQQACKDDRMTRAIDLAEDLHHVKSIEAAKSVAGFYHKVGLQDKIDMLKERKENGDDEEGDVDPREGWGRVTAPIARSYLPNGAASRPSNAAAFSKDFAPSAAPIRRSLALAKPIGELNPLVHKTQKFLALVDIVALTGTTVAMTVCDGDVAKPASEMADVHRNLAVLQRDLHEATNGATTWFLAPYVAWLSYATYLNAGYWWLNRNRPDTY</sequence>
<dbReference type="CDD" id="cd15904">
    <property type="entry name" value="TSPO_MBR"/>
    <property type="match status" value="1"/>
</dbReference>
<dbReference type="GO" id="GO:0003682">
    <property type="term" value="F:chromatin binding"/>
    <property type="evidence" value="ECO:0007669"/>
    <property type="project" value="TreeGrafter"/>
</dbReference>
<dbReference type="PANTHER" id="PTHR19932">
    <property type="entry name" value="WD REPEAT AND HMG-BOX DNA BINDING PROTEIN"/>
    <property type="match status" value="1"/>
</dbReference>
<keyword evidence="8 12" id="KW-0472">Membrane</keyword>
<dbReference type="Pfam" id="PF12341">
    <property type="entry name" value="Mcl1_mid"/>
    <property type="match status" value="1"/>
</dbReference>
<evidence type="ECO:0000256" key="10">
    <source>
        <dbReference type="PROSITE-ProRule" id="PRU00221"/>
    </source>
</evidence>
<comment type="subcellular location">
    <subcellularLocation>
        <location evidence="2">Membrane</location>
        <topology evidence="2">Multi-pass membrane protein</topology>
    </subcellularLocation>
    <subcellularLocation>
        <location evidence="1">Nucleus</location>
    </subcellularLocation>
</comment>
<keyword evidence="9" id="KW-0539">Nucleus</keyword>
<comment type="similarity">
    <text evidence="3">Belongs to the TspO/BZRP family.</text>
</comment>
<dbReference type="PROSITE" id="PS50082">
    <property type="entry name" value="WD_REPEATS_2"/>
    <property type="match status" value="3"/>
</dbReference>
<name>A0A0C3KXF9_9AGAM</name>
<dbReference type="InterPro" id="IPR048591">
    <property type="entry name" value="WDHD1/CFT4_hel"/>
</dbReference>
<feature type="repeat" description="WD" evidence="10">
    <location>
        <begin position="234"/>
        <end position="275"/>
    </location>
</feature>
<keyword evidence="6" id="KW-0677">Repeat</keyword>
<dbReference type="SUPFAM" id="SSF50998">
    <property type="entry name" value="Quinoprotein alcohol dehydrogenase-like"/>
    <property type="match status" value="1"/>
</dbReference>
<dbReference type="InterPro" id="IPR015943">
    <property type="entry name" value="WD40/YVTN_repeat-like_dom_sf"/>
</dbReference>
<dbReference type="EMBL" id="KN823029">
    <property type="protein sequence ID" value="KIO26098.1"/>
    <property type="molecule type" value="Genomic_DNA"/>
</dbReference>
<feature type="repeat" description="WD" evidence="10">
    <location>
        <begin position="8"/>
        <end position="40"/>
    </location>
</feature>
<protein>
    <submittedName>
        <fullName evidence="16">Uncharacterized protein</fullName>
    </submittedName>
</protein>
<dbReference type="Gene3D" id="2.130.10.10">
    <property type="entry name" value="YVTN repeat-like/Quinoprotein amine dehydrogenase"/>
    <property type="match status" value="2"/>
</dbReference>
<evidence type="ECO:0000256" key="3">
    <source>
        <dbReference type="ARBA" id="ARBA00007524"/>
    </source>
</evidence>
<dbReference type="Pfam" id="PF24817">
    <property type="entry name" value="WD40_WDHD1_1st"/>
    <property type="match status" value="1"/>
</dbReference>
<feature type="repeat" description="WD" evidence="10">
    <location>
        <begin position="135"/>
        <end position="167"/>
    </location>
</feature>
<accession>A0A0C3KXF9</accession>
<dbReference type="Proteomes" id="UP000054248">
    <property type="component" value="Unassembled WGS sequence"/>
</dbReference>
<dbReference type="GO" id="GO:0006261">
    <property type="term" value="P:DNA-templated DNA replication"/>
    <property type="evidence" value="ECO:0007669"/>
    <property type="project" value="TreeGrafter"/>
</dbReference>
<dbReference type="PROSITE" id="PS50294">
    <property type="entry name" value="WD_REPEATS_REGION"/>
    <property type="match status" value="3"/>
</dbReference>
<evidence type="ECO:0000256" key="7">
    <source>
        <dbReference type="ARBA" id="ARBA00022989"/>
    </source>
</evidence>
<evidence type="ECO:0000313" key="17">
    <source>
        <dbReference type="Proteomes" id="UP000054248"/>
    </source>
</evidence>
<feature type="region of interest" description="Disordered" evidence="11">
    <location>
        <begin position="315"/>
        <end position="334"/>
    </location>
</feature>
<dbReference type="Gene3D" id="1.20.1260.100">
    <property type="entry name" value="TspO/MBR protein"/>
    <property type="match status" value="1"/>
</dbReference>
<dbReference type="InterPro" id="IPR011047">
    <property type="entry name" value="Quinoprotein_ADH-like_sf"/>
</dbReference>
<dbReference type="OrthoDB" id="427368at2759"/>
<evidence type="ECO:0000256" key="9">
    <source>
        <dbReference type="ARBA" id="ARBA00023242"/>
    </source>
</evidence>
<evidence type="ECO:0000256" key="11">
    <source>
        <dbReference type="SAM" id="MobiDB-lite"/>
    </source>
</evidence>
<evidence type="ECO:0000256" key="5">
    <source>
        <dbReference type="ARBA" id="ARBA00022692"/>
    </source>
</evidence>
<keyword evidence="7 12" id="KW-1133">Transmembrane helix</keyword>
<dbReference type="GO" id="GO:0006281">
    <property type="term" value="P:DNA repair"/>
    <property type="evidence" value="ECO:0007669"/>
    <property type="project" value="TreeGrafter"/>
</dbReference>
<dbReference type="GO" id="GO:0043596">
    <property type="term" value="C:nuclear replication fork"/>
    <property type="evidence" value="ECO:0007669"/>
    <property type="project" value="TreeGrafter"/>
</dbReference>
<evidence type="ECO:0000256" key="4">
    <source>
        <dbReference type="ARBA" id="ARBA00022574"/>
    </source>
</evidence>
<evidence type="ECO:0000259" key="13">
    <source>
        <dbReference type="Pfam" id="PF12341"/>
    </source>
</evidence>
<evidence type="ECO:0000256" key="12">
    <source>
        <dbReference type="SAM" id="Phobius"/>
    </source>
</evidence>
<dbReference type="STRING" id="1051891.A0A0C3KXF9"/>
<dbReference type="GO" id="GO:0000278">
    <property type="term" value="P:mitotic cell cycle"/>
    <property type="evidence" value="ECO:0007669"/>
    <property type="project" value="TreeGrafter"/>
</dbReference>
<dbReference type="InterPro" id="IPR022100">
    <property type="entry name" value="WDHD1/CFT4_beta-prop_2nd"/>
</dbReference>
<evidence type="ECO:0000256" key="2">
    <source>
        <dbReference type="ARBA" id="ARBA00004141"/>
    </source>
</evidence>
<feature type="region of interest" description="Disordered" evidence="11">
    <location>
        <begin position="353"/>
        <end position="375"/>
    </location>
</feature>
<evidence type="ECO:0000256" key="8">
    <source>
        <dbReference type="ARBA" id="ARBA00023136"/>
    </source>
</evidence>
<gene>
    <name evidence="16" type="ORF">M407DRAFT_235622</name>
</gene>
<dbReference type="PANTHER" id="PTHR19932:SF10">
    <property type="entry name" value="WD REPEAT AND HMG-BOX DNA-BINDING PROTEIN 1"/>
    <property type="match status" value="1"/>
</dbReference>
<proteinExistence type="inferred from homology"/>
<evidence type="ECO:0000259" key="15">
    <source>
        <dbReference type="Pfam" id="PF24817"/>
    </source>
</evidence>
<evidence type="ECO:0000259" key="14">
    <source>
        <dbReference type="Pfam" id="PF20946"/>
    </source>
</evidence>
<dbReference type="GO" id="GO:0016020">
    <property type="term" value="C:membrane"/>
    <property type="evidence" value="ECO:0007669"/>
    <property type="project" value="UniProtKB-SubCell"/>
</dbReference>
<evidence type="ECO:0000313" key="16">
    <source>
        <dbReference type="EMBL" id="KIO26098.1"/>
    </source>
</evidence>
<dbReference type="Pfam" id="PF20946">
    <property type="entry name" value="Ctf4_C"/>
    <property type="match status" value="1"/>
</dbReference>
<dbReference type="SMART" id="SM00320">
    <property type="entry name" value="WD40"/>
    <property type="match status" value="6"/>
</dbReference>
<evidence type="ECO:0000256" key="6">
    <source>
        <dbReference type="ARBA" id="ARBA00022737"/>
    </source>
</evidence>
<keyword evidence="4 10" id="KW-0853">WD repeat</keyword>
<reference evidence="17" key="2">
    <citation type="submission" date="2015-01" db="EMBL/GenBank/DDBJ databases">
        <title>Evolutionary Origins and Diversification of the Mycorrhizal Mutualists.</title>
        <authorList>
            <consortium name="DOE Joint Genome Institute"/>
            <consortium name="Mycorrhizal Genomics Consortium"/>
            <person name="Kohler A."/>
            <person name="Kuo A."/>
            <person name="Nagy L.G."/>
            <person name="Floudas D."/>
            <person name="Copeland A."/>
            <person name="Barry K.W."/>
            <person name="Cichocki N."/>
            <person name="Veneault-Fourrey C."/>
            <person name="LaButti K."/>
            <person name="Lindquist E.A."/>
            <person name="Lipzen A."/>
            <person name="Lundell T."/>
            <person name="Morin E."/>
            <person name="Murat C."/>
            <person name="Riley R."/>
            <person name="Ohm R."/>
            <person name="Sun H."/>
            <person name="Tunlid A."/>
            <person name="Henrissat B."/>
            <person name="Grigoriev I.V."/>
            <person name="Hibbett D.S."/>
            <person name="Martin F."/>
        </authorList>
    </citation>
    <scope>NUCLEOTIDE SEQUENCE [LARGE SCALE GENOMIC DNA]</scope>
    <source>
        <strain evidence="17">MUT 4182</strain>
    </source>
</reference>
<feature type="domain" description="WDHD1 first WD40" evidence="15">
    <location>
        <begin position="10"/>
        <end position="302"/>
    </location>
</feature>
<reference evidence="16 17" key="1">
    <citation type="submission" date="2014-04" db="EMBL/GenBank/DDBJ databases">
        <authorList>
            <consortium name="DOE Joint Genome Institute"/>
            <person name="Kuo A."/>
            <person name="Girlanda M."/>
            <person name="Perotto S."/>
            <person name="Kohler A."/>
            <person name="Nagy L.G."/>
            <person name="Floudas D."/>
            <person name="Copeland A."/>
            <person name="Barry K.W."/>
            <person name="Cichocki N."/>
            <person name="Veneault-Fourrey C."/>
            <person name="LaButti K."/>
            <person name="Lindquist E.A."/>
            <person name="Lipzen A."/>
            <person name="Lundell T."/>
            <person name="Morin E."/>
            <person name="Murat C."/>
            <person name="Sun H."/>
            <person name="Tunlid A."/>
            <person name="Henrissat B."/>
            <person name="Grigoriev I.V."/>
            <person name="Hibbett D.S."/>
            <person name="Martin F."/>
            <person name="Nordberg H.P."/>
            <person name="Cantor M.N."/>
            <person name="Hua S.X."/>
        </authorList>
    </citation>
    <scope>NUCLEOTIDE SEQUENCE [LARGE SCALE GENOMIC DNA]</scope>
    <source>
        <strain evidence="16 17">MUT 4182</strain>
    </source>
</reference>
<dbReference type="InterPro" id="IPR001680">
    <property type="entry name" value="WD40_rpt"/>
</dbReference>
<dbReference type="HOGENOM" id="CLU_004219_1_0_1"/>
<feature type="domain" description="WDHD1/CFT4 second beta-propeller" evidence="13">
    <location>
        <begin position="407"/>
        <end position="707"/>
    </location>
</feature>
<feature type="domain" description="WDHD1/CFT4 helical bundle" evidence="14">
    <location>
        <begin position="716"/>
        <end position="810"/>
    </location>
</feature>
<organism evidence="16 17">
    <name type="scientific">Tulasnella calospora MUT 4182</name>
    <dbReference type="NCBI Taxonomy" id="1051891"/>
    <lineage>
        <taxon>Eukaryota</taxon>
        <taxon>Fungi</taxon>
        <taxon>Dikarya</taxon>
        <taxon>Basidiomycota</taxon>
        <taxon>Agaricomycotina</taxon>
        <taxon>Agaricomycetes</taxon>
        <taxon>Cantharellales</taxon>
        <taxon>Tulasnellaceae</taxon>
        <taxon>Tulasnella</taxon>
    </lineage>
</organism>
<keyword evidence="5 12" id="KW-0812">Transmembrane</keyword>
<dbReference type="AlphaFoldDB" id="A0A0C3KXF9"/>
<dbReference type="InterPro" id="IPR057646">
    <property type="entry name" value="WD40_WDHD1_1st"/>
</dbReference>
<evidence type="ECO:0000256" key="1">
    <source>
        <dbReference type="ARBA" id="ARBA00004123"/>
    </source>
</evidence>
<dbReference type="InterPro" id="IPR038330">
    <property type="entry name" value="TspO/MBR-related_sf"/>
</dbReference>
<dbReference type="InterPro" id="IPR004307">
    <property type="entry name" value="TspO_MBR"/>
</dbReference>
<feature type="transmembrane region" description="Helical" evidence="12">
    <location>
        <begin position="939"/>
        <end position="961"/>
    </location>
</feature>
<keyword evidence="17" id="KW-1185">Reference proteome</keyword>